<feature type="compositionally biased region" description="Basic and acidic residues" evidence="1">
    <location>
        <begin position="975"/>
        <end position="985"/>
    </location>
</feature>
<feature type="region of interest" description="Disordered" evidence="1">
    <location>
        <begin position="836"/>
        <end position="917"/>
    </location>
</feature>
<feature type="region of interest" description="Disordered" evidence="1">
    <location>
        <begin position="529"/>
        <end position="568"/>
    </location>
</feature>
<evidence type="ECO:0000313" key="2">
    <source>
        <dbReference type="EMBL" id="KAK2148201.1"/>
    </source>
</evidence>
<feature type="compositionally biased region" description="Basic and acidic residues" evidence="1">
    <location>
        <begin position="134"/>
        <end position="153"/>
    </location>
</feature>
<feature type="region of interest" description="Disordered" evidence="1">
    <location>
        <begin position="793"/>
        <end position="814"/>
    </location>
</feature>
<feature type="compositionally biased region" description="Basic and acidic residues" evidence="1">
    <location>
        <begin position="480"/>
        <end position="490"/>
    </location>
</feature>
<accession>A0AAD9J827</accession>
<feature type="compositionally biased region" description="Low complexity" evidence="1">
    <location>
        <begin position="838"/>
        <end position="851"/>
    </location>
</feature>
<reference evidence="2" key="1">
    <citation type="journal article" date="2023" name="Mol. Biol. Evol.">
        <title>Third-Generation Sequencing Reveals the Adaptive Role of the Epigenome in Three Deep-Sea Polychaetes.</title>
        <authorList>
            <person name="Perez M."/>
            <person name="Aroh O."/>
            <person name="Sun Y."/>
            <person name="Lan Y."/>
            <person name="Juniper S.K."/>
            <person name="Young C.R."/>
            <person name="Angers B."/>
            <person name="Qian P.Y."/>
        </authorList>
    </citation>
    <scope>NUCLEOTIDE SEQUENCE</scope>
    <source>
        <strain evidence="2">P08H-3</strain>
    </source>
</reference>
<feature type="compositionally biased region" description="Low complexity" evidence="1">
    <location>
        <begin position="793"/>
        <end position="803"/>
    </location>
</feature>
<feature type="region of interest" description="Disordered" evidence="1">
    <location>
        <begin position="84"/>
        <end position="104"/>
    </location>
</feature>
<name>A0AAD9J827_9ANNE</name>
<organism evidence="2 3">
    <name type="scientific">Paralvinella palmiformis</name>
    <dbReference type="NCBI Taxonomy" id="53620"/>
    <lineage>
        <taxon>Eukaryota</taxon>
        <taxon>Metazoa</taxon>
        <taxon>Spiralia</taxon>
        <taxon>Lophotrochozoa</taxon>
        <taxon>Annelida</taxon>
        <taxon>Polychaeta</taxon>
        <taxon>Sedentaria</taxon>
        <taxon>Canalipalpata</taxon>
        <taxon>Terebellida</taxon>
        <taxon>Terebelliformia</taxon>
        <taxon>Alvinellidae</taxon>
        <taxon>Paralvinella</taxon>
    </lineage>
</organism>
<dbReference type="Proteomes" id="UP001208570">
    <property type="component" value="Unassembled WGS sequence"/>
</dbReference>
<protein>
    <submittedName>
        <fullName evidence="2">Uncharacterized protein</fullName>
    </submittedName>
</protein>
<feature type="compositionally biased region" description="Polar residues" evidence="1">
    <location>
        <begin position="986"/>
        <end position="996"/>
    </location>
</feature>
<dbReference type="AlphaFoldDB" id="A0AAD9J827"/>
<feature type="region of interest" description="Disordered" evidence="1">
    <location>
        <begin position="471"/>
        <end position="502"/>
    </location>
</feature>
<feature type="compositionally biased region" description="Polar residues" evidence="1">
    <location>
        <begin position="882"/>
        <end position="912"/>
    </location>
</feature>
<feature type="region of interest" description="Disordered" evidence="1">
    <location>
        <begin position="1"/>
        <end position="22"/>
    </location>
</feature>
<feature type="compositionally biased region" description="Polar residues" evidence="1">
    <location>
        <begin position="554"/>
        <end position="568"/>
    </location>
</feature>
<feature type="region of interest" description="Disordered" evidence="1">
    <location>
        <begin position="597"/>
        <end position="616"/>
    </location>
</feature>
<evidence type="ECO:0000256" key="1">
    <source>
        <dbReference type="SAM" id="MobiDB-lite"/>
    </source>
</evidence>
<feature type="compositionally biased region" description="Polar residues" evidence="1">
    <location>
        <begin position="804"/>
        <end position="814"/>
    </location>
</feature>
<gene>
    <name evidence="2" type="ORF">LSH36_510g02022</name>
</gene>
<comment type="caution">
    <text evidence="2">The sequence shown here is derived from an EMBL/GenBank/DDBJ whole genome shotgun (WGS) entry which is preliminary data.</text>
</comment>
<dbReference type="EMBL" id="JAODUP010000510">
    <property type="protein sequence ID" value="KAK2148201.1"/>
    <property type="molecule type" value="Genomic_DNA"/>
</dbReference>
<feature type="compositionally biased region" description="Pro residues" evidence="1">
    <location>
        <begin position="539"/>
        <end position="550"/>
    </location>
</feature>
<keyword evidence="3" id="KW-1185">Reference proteome</keyword>
<feature type="region of interest" description="Disordered" evidence="1">
    <location>
        <begin position="969"/>
        <end position="996"/>
    </location>
</feature>
<feature type="region of interest" description="Disordered" evidence="1">
    <location>
        <begin position="134"/>
        <end position="165"/>
    </location>
</feature>
<evidence type="ECO:0000313" key="3">
    <source>
        <dbReference type="Proteomes" id="UP001208570"/>
    </source>
</evidence>
<proteinExistence type="predicted"/>
<feature type="compositionally biased region" description="Polar residues" evidence="1">
    <location>
        <begin position="1"/>
        <end position="10"/>
    </location>
</feature>
<sequence length="1010" mass="109792">MGIPFTTSSPVDEDDVTTNESEKLSTALVQEKDVCMKTKQLNHLEGQQMMMQHNRDMVSPVSTKFKPHVPRRFVKPKLVILPKERKNGLKAPKKPSRPPPPVPNEINSVYDYGENVPFEQDAINVNVVLSEKHGSDHVHISDQKRKTLSRPKEPPPPAPGGTVILSNDTSKVHISSSGHNGKIPNFVQTFDDQDYEDVEPGLQLGLLNTDRKPCDSGLGFDNSIPSVHTSARLEHVDKSKAAVTESSESVIDFSRLDSLDCDKSSFDLSPAGEIEKDVPPATFSAILDIFERIVQKDDPPTQNTRVRVFHGDSVKQAASCESINGLMIKPVLPPKPTKNQQTFRRTQSEPDLLGLSLASESHLPGIGFNPDCVNGVDDDSSSILDIVKPVIVSKPALPPRPKMPPHRSRSLGSLLLANGANDLVLATEIEQTEAVGKTSNVEPNIVSNKPEKSSQPADELLKLNMDKKETDSIINISHGSKKDARDEVKKAASQVGDDTFSSSTSLEQVNVISMLPKPGLASIDAQIKSDACADKEQSQPPPRPIQPPTKSPTSLISKSPTSHTDKSVITQHSNFATVSGDKSPTTQQMDRITHPQFNKIANNQVDKPASVSKEQTRTPVMLWSFSQQKSNGDTIQRKKIPSNGSIMISSSPEAGEKHLHSLSDSKLGVTTIRDVSKPSLTFDSLNVTQGVTSTSHYSEPSLHLLPPLQFSTPRDILASQSTEPEVGNKTMKSSKAVAIDVKQNPHTITTPATKAITTPVNIRTSHLRFFTPVGFSRSGSSSSVSSSNITISSATTSSIGSLSPDSTITDPTSLKANGTYMEVEHHVTAPQMNGNLLSISKSSSHDSTSNSTITKKASPMQFYTPLGYNPHRRRISVDDLRNPQTDISSSEQNLSTQPSGEETEKFGSTGSLDYSGPDAYQPYAGVEIKSVIKRRLTPPRPFMPSRWSGYGGLRKDRASLATVDIEIEDSSNSLNEERKTNRKTAENVTRSASNKSSLLLISQTDLESDV</sequence>